<dbReference type="Proteomes" id="UP000694545">
    <property type="component" value="Unplaced"/>
</dbReference>
<dbReference type="AlphaFoldDB" id="A0A8D2LGC4"/>
<dbReference type="InterPro" id="IPR039938">
    <property type="entry name" value="Sp4-like"/>
</dbReference>
<sequence length="128" mass="14601">ILKVKAGASVGRELSFCIKEFTLERSHFSVWSVQRASGESHSSLLIKEFTLGRSHFSVWSVQRASVRREISLCIKEFTLGRRHSIVWSVQKASVKRQIPLLGSFCWKSDINNHIFHTLDECHNGMATN</sequence>
<dbReference type="Ensembl" id="ENSVKKT00000021628.1">
    <property type="protein sequence ID" value="ENSVKKP00000021103.1"/>
    <property type="gene ID" value="ENSVKKG00000014174.1"/>
</dbReference>
<protein>
    <submittedName>
        <fullName evidence="1">Uncharacterized protein</fullName>
    </submittedName>
</protein>
<reference evidence="1" key="1">
    <citation type="submission" date="2025-08" db="UniProtKB">
        <authorList>
            <consortium name="Ensembl"/>
        </authorList>
    </citation>
    <scope>IDENTIFICATION</scope>
</reference>
<evidence type="ECO:0000313" key="2">
    <source>
        <dbReference type="Proteomes" id="UP000694545"/>
    </source>
</evidence>
<dbReference type="PANTHER" id="PTHR14947">
    <property type="entry name" value="ZINC FINGER PROTEIN"/>
    <property type="match status" value="1"/>
</dbReference>
<keyword evidence="2" id="KW-1185">Reference proteome</keyword>
<proteinExistence type="predicted"/>
<evidence type="ECO:0000313" key="1">
    <source>
        <dbReference type="Ensembl" id="ENSVKKP00000021103.1"/>
    </source>
</evidence>
<dbReference type="PANTHER" id="PTHR14947:SF24">
    <property type="entry name" value="ZINC FINGER PROTEIN 781-RELATED"/>
    <property type="match status" value="1"/>
</dbReference>
<reference evidence="1" key="2">
    <citation type="submission" date="2025-09" db="UniProtKB">
        <authorList>
            <consortium name="Ensembl"/>
        </authorList>
    </citation>
    <scope>IDENTIFICATION</scope>
</reference>
<organism evidence="1 2">
    <name type="scientific">Varanus komodoensis</name>
    <name type="common">Komodo dragon</name>
    <dbReference type="NCBI Taxonomy" id="61221"/>
    <lineage>
        <taxon>Eukaryota</taxon>
        <taxon>Metazoa</taxon>
        <taxon>Chordata</taxon>
        <taxon>Craniata</taxon>
        <taxon>Vertebrata</taxon>
        <taxon>Euteleostomi</taxon>
        <taxon>Lepidosauria</taxon>
        <taxon>Squamata</taxon>
        <taxon>Bifurcata</taxon>
        <taxon>Unidentata</taxon>
        <taxon>Episquamata</taxon>
        <taxon>Toxicofera</taxon>
        <taxon>Anguimorpha</taxon>
        <taxon>Paleoanguimorpha</taxon>
        <taxon>Varanoidea</taxon>
        <taxon>Varanidae</taxon>
        <taxon>Varanus</taxon>
    </lineage>
</organism>
<accession>A0A8D2LGC4</accession>
<name>A0A8D2LGC4_VARKO</name>